<dbReference type="InterPro" id="IPR006513">
    <property type="entry name" value="YtfJ_HI0045"/>
</dbReference>
<evidence type="ECO:0008006" key="4">
    <source>
        <dbReference type="Google" id="ProtNLM"/>
    </source>
</evidence>
<evidence type="ECO:0000313" key="2">
    <source>
        <dbReference type="EMBL" id="ROQ30514.1"/>
    </source>
</evidence>
<dbReference type="InterPro" id="IPR036249">
    <property type="entry name" value="Thioredoxin-like_sf"/>
</dbReference>
<feature type="chain" id="PRO_5018000761" description="YtfJ family protein" evidence="1">
    <location>
        <begin position="20"/>
        <end position="184"/>
    </location>
</feature>
<dbReference type="Pfam" id="PF09695">
    <property type="entry name" value="YtfJ_HI0045"/>
    <property type="match status" value="1"/>
</dbReference>
<dbReference type="RefSeq" id="WP_123420372.1">
    <property type="nucleotide sequence ID" value="NZ_JBLXEP010000001.1"/>
</dbReference>
<dbReference type="SUPFAM" id="SSF52833">
    <property type="entry name" value="Thioredoxin-like"/>
    <property type="match status" value="1"/>
</dbReference>
<feature type="signal peptide" evidence="1">
    <location>
        <begin position="1"/>
        <end position="19"/>
    </location>
</feature>
<dbReference type="Proteomes" id="UP000268033">
    <property type="component" value="Unassembled WGS sequence"/>
</dbReference>
<dbReference type="NCBIfam" id="TIGR01626">
    <property type="entry name" value="ytfJ_HI0045"/>
    <property type="match status" value="1"/>
</dbReference>
<keyword evidence="3" id="KW-1185">Reference proteome</keyword>
<name>A0A3N1PEW8_9GAMM</name>
<dbReference type="STRING" id="584787.GCA_001247655_01794"/>
<evidence type="ECO:0000313" key="3">
    <source>
        <dbReference type="Proteomes" id="UP000268033"/>
    </source>
</evidence>
<accession>A0A3N1PEW8</accession>
<protein>
    <recommendedName>
        <fullName evidence="4">YtfJ family protein</fullName>
    </recommendedName>
</protein>
<gene>
    <name evidence="2" type="ORF">EDC28_101200</name>
</gene>
<comment type="caution">
    <text evidence="2">The sequence shown here is derived from an EMBL/GenBank/DDBJ whole genome shotgun (WGS) entry which is preliminary data.</text>
</comment>
<proteinExistence type="predicted"/>
<organism evidence="2 3">
    <name type="scientific">Gallaecimonas pentaromativorans</name>
    <dbReference type="NCBI Taxonomy" id="584787"/>
    <lineage>
        <taxon>Bacteria</taxon>
        <taxon>Pseudomonadati</taxon>
        <taxon>Pseudomonadota</taxon>
        <taxon>Gammaproteobacteria</taxon>
        <taxon>Enterobacterales</taxon>
        <taxon>Gallaecimonadaceae</taxon>
        <taxon>Gallaecimonas</taxon>
    </lineage>
</organism>
<reference evidence="2 3" key="1">
    <citation type="submission" date="2018-11" db="EMBL/GenBank/DDBJ databases">
        <title>Genomic Encyclopedia of Type Strains, Phase IV (KMG-IV): sequencing the most valuable type-strain genomes for metagenomic binning, comparative biology and taxonomic classification.</title>
        <authorList>
            <person name="Goeker M."/>
        </authorList>
    </citation>
    <scope>NUCLEOTIDE SEQUENCE [LARGE SCALE GENOMIC DNA]</scope>
    <source>
        <strain evidence="2 3">DSM 21945</strain>
    </source>
</reference>
<dbReference type="EMBL" id="RJUL01000001">
    <property type="protein sequence ID" value="ROQ30514.1"/>
    <property type="molecule type" value="Genomic_DNA"/>
</dbReference>
<keyword evidence="1" id="KW-0732">Signal</keyword>
<sequence>MRLTLTAAFTLALAFPALAHNIELNAPVPSATVTDDGAVTYENKKFGYEPFSTDSLTGKVRVIQAFAGRTSAKEINDPLIDAIKKGHLPQDKYQTVTIINVDDAIWGTGAFVRSSAKDGKKDFPYSQVVLDEKGVVKKAWDLAPKSSAIIVVDQDGKVRFVKDGKLSDDDIKNVMALLHQLLGA</sequence>
<dbReference type="AlphaFoldDB" id="A0A3N1PEW8"/>
<dbReference type="Gene3D" id="3.40.30.10">
    <property type="entry name" value="Glutaredoxin"/>
    <property type="match status" value="1"/>
</dbReference>
<evidence type="ECO:0000256" key="1">
    <source>
        <dbReference type="SAM" id="SignalP"/>
    </source>
</evidence>